<dbReference type="GO" id="GO:0020037">
    <property type="term" value="F:heme binding"/>
    <property type="evidence" value="ECO:0007669"/>
    <property type="project" value="InterPro"/>
</dbReference>
<gene>
    <name evidence="9" type="ORF">SAMN05421665_0857</name>
</gene>
<dbReference type="SUPFAM" id="SSF47175">
    <property type="entry name" value="Cytochromes"/>
    <property type="match status" value="1"/>
</dbReference>
<organism evidence="9 10">
    <name type="scientific">Yoonia rosea</name>
    <dbReference type="NCBI Taxonomy" id="287098"/>
    <lineage>
        <taxon>Bacteria</taxon>
        <taxon>Pseudomonadati</taxon>
        <taxon>Pseudomonadota</taxon>
        <taxon>Alphaproteobacteria</taxon>
        <taxon>Rhodobacterales</taxon>
        <taxon>Paracoccaceae</taxon>
        <taxon>Yoonia</taxon>
    </lineage>
</organism>
<dbReference type="RefSeq" id="WP_076658496.1">
    <property type="nucleotide sequence ID" value="NZ_FTPR01000001.1"/>
</dbReference>
<keyword evidence="2 7" id="KW-0349">Heme</keyword>
<dbReference type="PRINTS" id="PR00608">
    <property type="entry name" value="CYTCHROMECII"/>
</dbReference>
<feature type="chain" id="PRO_5012028881" evidence="8">
    <location>
        <begin position="24"/>
        <end position="158"/>
    </location>
</feature>
<name>A0A1R3WLA0_9RHOB</name>
<evidence type="ECO:0000256" key="5">
    <source>
        <dbReference type="ARBA" id="ARBA00023004"/>
    </source>
</evidence>
<dbReference type="InterPro" id="IPR012127">
    <property type="entry name" value="Cyt_c_prime"/>
</dbReference>
<dbReference type="GO" id="GO:0009055">
    <property type="term" value="F:electron transfer activity"/>
    <property type="evidence" value="ECO:0007669"/>
    <property type="project" value="InterPro"/>
</dbReference>
<evidence type="ECO:0000256" key="6">
    <source>
        <dbReference type="PIRSR" id="PIRSR000027-1"/>
    </source>
</evidence>
<evidence type="ECO:0000313" key="10">
    <source>
        <dbReference type="Proteomes" id="UP000186997"/>
    </source>
</evidence>
<evidence type="ECO:0000256" key="3">
    <source>
        <dbReference type="ARBA" id="ARBA00022723"/>
    </source>
</evidence>
<dbReference type="EMBL" id="FTPR01000001">
    <property type="protein sequence ID" value="SIT78961.1"/>
    <property type="molecule type" value="Genomic_DNA"/>
</dbReference>
<accession>A0A1R3WLA0</accession>
<feature type="binding site" description="axial binding residue" evidence="6">
    <location>
        <position position="150"/>
    </location>
    <ligand>
        <name>heme c</name>
        <dbReference type="ChEBI" id="CHEBI:61717"/>
    </ligand>
    <ligandPart>
        <name>Fe</name>
        <dbReference type="ChEBI" id="CHEBI:18248"/>
    </ligandPart>
</feature>
<dbReference type="STRING" id="287098.SAMN05421665_0857"/>
<comment type="PTM">
    <text evidence="7">Binds 1 heme group per subunit.</text>
</comment>
<dbReference type="PIRSF" id="PIRSF000027">
    <property type="entry name" value="Cytc_c_prime"/>
    <property type="match status" value="1"/>
</dbReference>
<sequence length="158" mass="16228">MSKKLNRVVATAVAFCIAGAAFAAGHLTEDQQRALDARQSHMGLYSFNLGPIGAMAQDRIPYDAAIAATAASNLAALASMDQAAYWVEGTDASIEGSRAKAEIWTDAAGYMAEKEKLAAATAALAAVAGDGLDAMKAAFGPVGQSCGSCHEAYRAPRT</sequence>
<dbReference type="AlphaFoldDB" id="A0A1R3WLA0"/>
<dbReference type="Pfam" id="PF01322">
    <property type="entry name" value="Cytochrom_C_2"/>
    <property type="match status" value="1"/>
</dbReference>
<keyword evidence="10" id="KW-1185">Reference proteome</keyword>
<proteinExistence type="predicted"/>
<dbReference type="InterPro" id="IPR010980">
    <property type="entry name" value="Cyt_c/b562"/>
</dbReference>
<keyword evidence="5 6" id="KW-0408">Iron</keyword>
<dbReference type="GO" id="GO:0005506">
    <property type="term" value="F:iron ion binding"/>
    <property type="evidence" value="ECO:0007669"/>
    <property type="project" value="InterPro"/>
</dbReference>
<feature type="signal peptide" evidence="8">
    <location>
        <begin position="1"/>
        <end position="23"/>
    </location>
</feature>
<dbReference type="GO" id="GO:0042597">
    <property type="term" value="C:periplasmic space"/>
    <property type="evidence" value="ECO:0007669"/>
    <property type="project" value="InterPro"/>
</dbReference>
<evidence type="ECO:0000256" key="1">
    <source>
        <dbReference type="ARBA" id="ARBA00022448"/>
    </source>
</evidence>
<evidence type="ECO:0000256" key="8">
    <source>
        <dbReference type="SAM" id="SignalP"/>
    </source>
</evidence>
<dbReference type="OrthoDB" id="7596534at2"/>
<dbReference type="Gene3D" id="1.20.120.10">
    <property type="entry name" value="Cytochrome c/b562"/>
    <property type="match status" value="1"/>
</dbReference>
<dbReference type="PROSITE" id="PS51009">
    <property type="entry name" value="CYTCII"/>
    <property type="match status" value="1"/>
</dbReference>
<protein>
    <submittedName>
        <fullName evidence="9">Cytochrome c556</fullName>
    </submittedName>
</protein>
<keyword evidence="4" id="KW-0249">Electron transport</keyword>
<dbReference type="InterPro" id="IPR015984">
    <property type="entry name" value="Cyt_c_prime_subgr"/>
</dbReference>
<keyword evidence="1" id="KW-0813">Transport</keyword>
<reference evidence="10" key="1">
    <citation type="submission" date="2017-01" db="EMBL/GenBank/DDBJ databases">
        <authorList>
            <person name="Varghese N."/>
            <person name="Submissions S."/>
        </authorList>
    </citation>
    <scope>NUCLEOTIDE SEQUENCE [LARGE SCALE GENOMIC DNA]</scope>
    <source>
        <strain evidence="10">DSM 29591</strain>
    </source>
</reference>
<evidence type="ECO:0000256" key="2">
    <source>
        <dbReference type="ARBA" id="ARBA00022617"/>
    </source>
</evidence>
<dbReference type="GO" id="GO:0022900">
    <property type="term" value="P:electron transport chain"/>
    <property type="evidence" value="ECO:0007669"/>
    <property type="project" value="InterPro"/>
</dbReference>
<keyword evidence="3 6" id="KW-0479">Metal-binding</keyword>
<evidence type="ECO:0000313" key="9">
    <source>
        <dbReference type="EMBL" id="SIT78961.1"/>
    </source>
</evidence>
<keyword evidence="8" id="KW-0732">Signal</keyword>
<dbReference type="Proteomes" id="UP000186997">
    <property type="component" value="Unassembled WGS sequence"/>
</dbReference>
<feature type="binding site" description="covalent" evidence="7">
    <location>
        <position position="149"/>
    </location>
    <ligand>
        <name>heme c</name>
        <dbReference type="ChEBI" id="CHEBI:61717"/>
    </ligand>
</feature>
<evidence type="ECO:0000256" key="7">
    <source>
        <dbReference type="PIRSR" id="PIRSR000027-2"/>
    </source>
</evidence>
<evidence type="ECO:0000256" key="4">
    <source>
        <dbReference type="ARBA" id="ARBA00022982"/>
    </source>
</evidence>
<dbReference type="InterPro" id="IPR002321">
    <property type="entry name" value="Cyt_c_II"/>
</dbReference>
<feature type="binding site" description="covalent" evidence="7">
    <location>
        <position position="146"/>
    </location>
    <ligand>
        <name>heme c</name>
        <dbReference type="ChEBI" id="CHEBI:61717"/>
    </ligand>
</feature>